<organism evidence="1 2">
    <name type="scientific">Mesobacillus zeae</name>
    <dbReference type="NCBI Taxonomy" id="1917180"/>
    <lineage>
        <taxon>Bacteria</taxon>
        <taxon>Bacillati</taxon>
        <taxon>Bacillota</taxon>
        <taxon>Bacilli</taxon>
        <taxon>Bacillales</taxon>
        <taxon>Bacillaceae</taxon>
        <taxon>Mesobacillus</taxon>
    </lineage>
</organism>
<name>A0A398AVH6_9BACI</name>
<keyword evidence="2" id="KW-1185">Reference proteome</keyword>
<dbReference type="AlphaFoldDB" id="A0A398AVH6"/>
<gene>
    <name evidence="1" type="ORF">D1970_21245</name>
</gene>
<accession>A0A398AVH6</accession>
<evidence type="ECO:0000313" key="2">
    <source>
        <dbReference type="Proteomes" id="UP000265816"/>
    </source>
</evidence>
<dbReference type="OrthoDB" id="1633927at2"/>
<dbReference type="EMBL" id="QWVT01000054">
    <property type="protein sequence ID" value="RID81622.1"/>
    <property type="molecule type" value="Genomic_DNA"/>
</dbReference>
<comment type="caution">
    <text evidence="1">The sequence shown here is derived from an EMBL/GenBank/DDBJ whole genome shotgun (WGS) entry which is preliminary data.</text>
</comment>
<sequence>MRTLKKINKWILDPIQDAIIKENVFWLKIMMEHSRSSFIEKITNNFLVDKLSENRLLTRGLMYFRLLIFHNVKIHQLEIWTFLMPHHSIVHGVPFNRLQEWQNHRVSYSIDYLTLLR</sequence>
<dbReference type="Proteomes" id="UP000265816">
    <property type="component" value="Unassembled WGS sequence"/>
</dbReference>
<reference evidence="1 2" key="1">
    <citation type="submission" date="2018-08" db="EMBL/GenBank/DDBJ databases">
        <title>Bacillus jemisoniae sp. nov., Bacillus chryseoplanitiae sp. nov., Bacillus resnikiae sp. nov., and Bacillus frankliniae sp. nov., isolated from Viking spacecraft and associated surfaces.</title>
        <authorList>
            <person name="Seuylemezian A."/>
            <person name="Vaishampayan P."/>
        </authorList>
    </citation>
    <scope>NUCLEOTIDE SEQUENCE [LARGE SCALE GENOMIC DNA]</scope>
    <source>
        <strain evidence="1 2">JJ-247</strain>
    </source>
</reference>
<proteinExistence type="predicted"/>
<protein>
    <submittedName>
        <fullName evidence="1">Uncharacterized protein</fullName>
    </submittedName>
</protein>
<evidence type="ECO:0000313" key="1">
    <source>
        <dbReference type="EMBL" id="RID81622.1"/>
    </source>
</evidence>